<evidence type="ECO:0008006" key="5">
    <source>
        <dbReference type="Google" id="ProtNLM"/>
    </source>
</evidence>
<keyword evidence="2" id="KW-0812">Transmembrane</keyword>
<keyword evidence="2" id="KW-1133">Transmembrane helix</keyword>
<keyword evidence="2" id="KW-0472">Membrane</keyword>
<reference evidence="4" key="1">
    <citation type="journal article" date="2019" name="Int. J. Syst. Evol. Microbiol.">
        <title>The Global Catalogue of Microorganisms (GCM) 10K type strain sequencing project: providing services to taxonomists for standard genome sequencing and annotation.</title>
        <authorList>
            <consortium name="The Broad Institute Genomics Platform"/>
            <consortium name="The Broad Institute Genome Sequencing Center for Infectious Disease"/>
            <person name="Wu L."/>
            <person name="Ma J."/>
        </authorList>
    </citation>
    <scope>NUCLEOTIDE SEQUENCE [LARGE SCALE GENOMIC DNA]</scope>
    <source>
        <strain evidence="4">CCUG 48216</strain>
    </source>
</reference>
<feature type="transmembrane region" description="Helical" evidence="2">
    <location>
        <begin position="6"/>
        <end position="29"/>
    </location>
</feature>
<sequence>MKWLGWILKLCITIVAVSLLTVATTGYIVNSYIQTLLSSYNLPLTGQAPGFGGIVKGMLGFGGTAGRADEAEGDADPGDGDGGTAKIGNAENSADGNRTGDAGSGKTEDEVADTSGSGGKNSGTPKGTTETNGNPAGGTGTDANGTEADAPEDALPVMGGMNGGEALGEDQQVVVTPDDLVAKKEELPDKQKEEIFAILMKKLPQEDMQILTVALEGGLTETEMINIEQILSKHLDKTEYAKVMELLKK</sequence>
<proteinExistence type="predicted"/>
<comment type="caution">
    <text evidence="3">The sequence shown here is derived from an EMBL/GenBank/DDBJ whole genome shotgun (WGS) entry which is preliminary data.</text>
</comment>
<dbReference type="EMBL" id="JBHTKZ010000034">
    <property type="protein sequence ID" value="MFD1182956.1"/>
    <property type="molecule type" value="Genomic_DNA"/>
</dbReference>
<name>A0ABW3SFG8_9BACL</name>
<feature type="region of interest" description="Disordered" evidence="1">
    <location>
        <begin position="67"/>
        <end position="149"/>
    </location>
</feature>
<gene>
    <name evidence="3" type="ORF">ACFQ2Z_16480</name>
</gene>
<evidence type="ECO:0000256" key="1">
    <source>
        <dbReference type="SAM" id="MobiDB-lite"/>
    </source>
</evidence>
<keyword evidence="4" id="KW-1185">Reference proteome</keyword>
<evidence type="ECO:0000313" key="4">
    <source>
        <dbReference type="Proteomes" id="UP001597211"/>
    </source>
</evidence>
<feature type="compositionally biased region" description="Polar residues" evidence="1">
    <location>
        <begin position="122"/>
        <end position="134"/>
    </location>
</feature>
<organism evidence="3 4">
    <name type="scientific">Paenibacillus timonensis</name>
    <dbReference type="NCBI Taxonomy" id="225915"/>
    <lineage>
        <taxon>Bacteria</taxon>
        <taxon>Bacillati</taxon>
        <taxon>Bacillota</taxon>
        <taxon>Bacilli</taxon>
        <taxon>Bacillales</taxon>
        <taxon>Paenibacillaceae</taxon>
        <taxon>Paenibacillus</taxon>
    </lineage>
</organism>
<evidence type="ECO:0000313" key="3">
    <source>
        <dbReference type="EMBL" id="MFD1182956.1"/>
    </source>
</evidence>
<evidence type="ECO:0000256" key="2">
    <source>
        <dbReference type="SAM" id="Phobius"/>
    </source>
</evidence>
<dbReference type="Proteomes" id="UP001597211">
    <property type="component" value="Unassembled WGS sequence"/>
</dbReference>
<dbReference type="RefSeq" id="WP_240270134.1">
    <property type="nucleotide sequence ID" value="NZ_JAKSXN010000038.1"/>
</dbReference>
<accession>A0ABW3SFG8</accession>
<protein>
    <recommendedName>
        <fullName evidence="5">Spore coat protein</fullName>
    </recommendedName>
</protein>